<accession>A0ACB8YJ82</accession>
<evidence type="ECO:0000313" key="1">
    <source>
        <dbReference type="EMBL" id="KAI3685302.1"/>
    </source>
</evidence>
<sequence>MTKSLSVNSLVVLNQHMQSFRKETRYILVRKIGNHFLFVSLRKLNIQMEGGMDSKNWADLLPDALGLIFSNLSLQETLTIVPRVCKSWNHAVLGPYCWQNINILDWSYRSNPDHIDHMLRLLVTRSGGAALREITVSGILNDLTFSFLADHARSLQILQIPRCNISDSIVEQVSTKLSAVTFMDLSYCCKIGARALSAIGKSCKSLVGFRRNMHPIDLKERRPQAEEAVAIATTMPKLKHLEMAYNCIDTKSVVEIIESCNKLEFLDVRGCWDVKLDQDWLEKRALTVKVLGPHVVDQFEGHSCSDYSDSDSFYDYESLDDGLWDDDDEDDDGEDRVGGRLELRFYEEFGESNGNGWL</sequence>
<evidence type="ECO:0000313" key="2">
    <source>
        <dbReference type="Proteomes" id="UP001055879"/>
    </source>
</evidence>
<reference evidence="2" key="1">
    <citation type="journal article" date="2022" name="Mol. Ecol. Resour.">
        <title>The genomes of chicory, endive, great burdock and yacon provide insights into Asteraceae palaeo-polyploidization history and plant inulin production.</title>
        <authorList>
            <person name="Fan W."/>
            <person name="Wang S."/>
            <person name="Wang H."/>
            <person name="Wang A."/>
            <person name="Jiang F."/>
            <person name="Liu H."/>
            <person name="Zhao H."/>
            <person name="Xu D."/>
            <person name="Zhang Y."/>
        </authorList>
    </citation>
    <scope>NUCLEOTIDE SEQUENCE [LARGE SCALE GENOMIC DNA]</scope>
    <source>
        <strain evidence="2">cv. Niubang</strain>
    </source>
</reference>
<organism evidence="1 2">
    <name type="scientific">Arctium lappa</name>
    <name type="common">Greater burdock</name>
    <name type="synonym">Lappa major</name>
    <dbReference type="NCBI Taxonomy" id="4217"/>
    <lineage>
        <taxon>Eukaryota</taxon>
        <taxon>Viridiplantae</taxon>
        <taxon>Streptophyta</taxon>
        <taxon>Embryophyta</taxon>
        <taxon>Tracheophyta</taxon>
        <taxon>Spermatophyta</taxon>
        <taxon>Magnoliopsida</taxon>
        <taxon>eudicotyledons</taxon>
        <taxon>Gunneridae</taxon>
        <taxon>Pentapetalae</taxon>
        <taxon>asterids</taxon>
        <taxon>campanulids</taxon>
        <taxon>Asterales</taxon>
        <taxon>Asteraceae</taxon>
        <taxon>Carduoideae</taxon>
        <taxon>Cardueae</taxon>
        <taxon>Arctiinae</taxon>
        <taxon>Arctium</taxon>
    </lineage>
</organism>
<reference evidence="1 2" key="2">
    <citation type="journal article" date="2022" name="Mol. Ecol. Resour.">
        <title>The genomes of chicory, endive, great burdock and yacon provide insights into Asteraceae paleo-polyploidization history and plant inulin production.</title>
        <authorList>
            <person name="Fan W."/>
            <person name="Wang S."/>
            <person name="Wang H."/>
            <person name="Wang A."/>
            <person name="Jiang F."/>
            <person name="Liu H."/>
            <person name="Zhao H."/>
            <person name="Xu D."/>
            <person name="Zhang Y."/>
        </authorList>
    </citation>
    <scope>NUCLEOTIDE SEQUENCE [LARGE SCALE GENOMIC DNA]</scope>
    <source>
        <strain evidence="2">cv. Niubang</strain>
    </source>
</reference>
<dbReference type="EMBL" id="CM042058">
    <property type="protein sequence ID" value="KAI3685302.1"/>
    <property type="molecule type" value="Genomic_DNA"/>
</dbReference>
<keyword evidence="2" id="KW-1185">Reference proteome</keyword>
<name>A0ACB8YJ82_ARCLA</name>
<gene>
    <name evidence="1" type="ORF">L6452_34544</name>
</gene>
<comment type="caution">
    <text evidence="1">The sequence shown here is derived from an EMBL/GenBank/DDBJ whole genome shotgun (WGS) entry which is preliminary data.</text>
</comment>
<protein>
    <submittedName>
        <fullName evidence="1">Uncharacterized protein</fullName>
    </submittedName>
</protein>
<dbReference type="Proteomes" id="UP001055879">
    <property type="component" value="Linkage Group LG12"/>
</dbReference>
<proteinExistence type="predicted"/>